<reference evidence="1 2" key="1">
    <citation type="submission" date="2014-04" db="EMBL/GenBank/DDBJ databases">
        <authorList>
            <consortium name="DOE Joint Genome Institute"/>
            <person name="Kuo A."/>
            <person name="Zuccaro A."/>
            <person name="Kohler A."/>
            <person name="Nagy L.G."/>
            <person name="Floudas D."/>
            <person name="Copeland A."/>
            <person name="Barry K.W."/>
            <person name="Cichocki N."/>
            <person name="Veneault-Fourrey C."/>
            <person name="LaButti K."/>
            <person name="Lindquist E.A."/>
            <person name="Lipzen A."/>
            <person name="Lundell T."/>
            <person name="Morin E."/>
            <person name="Murat C."/>
            <person name="Sun H."/>
            <person name="Tunlid A."/>
            <person name="Henrissat B."/>
            <person name="Grigoriev I.V."/>
            <person name="Hibbett D.S."/>
            <person name="Martin F."/>
            <person name="Nordberg H.P."/>
            <person name="Cantor M.N."/>
            <person name="Hua S.X."/>
        </authorList>
    </citation>
    <scope>NUCLEOTIDE SEQUENCE [LARGE SCALE GENOMIC DNA]</scope>
    <source>
        <strain evidence="1 2">MAFF 305830</strain>
    </source>
</reference>
<dbReference type="Proteomes" id="UP000054097">
    <property type="component" value="Unassembled WGS sequence"/>
</dbReference>
<organism evidence="1 2">
    <name type="scientific">Serendipita vermifera MAFF 305830</name>
    <dbReference type="NCBI Taxonomy" id="933852"/>
    <lineage>
        <taxon>Eukaryota</taxon>
        <taxon>Fungi</taxon>
        <taxon>Dikarya</taxon>
        <taxon>Basidiomycota</taxon>
        <taxon>Agaricomycotina</taxon>
        <taxon>Agaricomycetes</taxon>
        <taxon>Sebacinales</taxon>
        <taxon>Serendipitaceae</taxon>
        <taxon>Serendipita</taxon>
    </lineage>
</organism>
<proteinExistence type="predicted"/>
<evidence type="ECO:0000313" key="1">
    <source>
        <dbReference type="EMBL" id="KIM23571.1"/>
    </source>
</evidence>
<dbReference type="HOGENOM" id="CLU_1907975_0_0_1"/>
<accession>A0A0C3AWE3</accession>
<dbReference type="EMBL" id="KN824335">
    <property type="protein sequence ID" value="KIM23571.1"/>
    <property type="molecule type" value="Genomic_DNA"/>
</dbReference>
<gene>
    <name evidence="1" type="ORF">M408DRAFT_253486</name>
</gene>
<evidence type="ECO:0000313" key="2">
    <source>
        <dbReference type="Proteomes" id="UP000054097"/>
    </source>
</evidence>
<reference evidence="2" key="2">
    <citation type="submission" date="2015-01" db="EMBL/GenBank/DDBJ databases">
        <title>Evolutionary Origins and Diversification of the Mycorrhizal Mutualists.</title>
        <authorList>
            <consortium name="DOE Joint Genome Institute"/>
            <consortium name="Mycorrhizal Genomics Consortium"/>
            <person name="Kohler A."/>
            <person name="Kuo A."/>
            <person name="Nagy L.G."/>
            <person name="Floudas D."/>
            <person name="Copeland A."/>
            <person name="Barry K.W."/>
            <person name="Cichocki N."/>
            <person name="Veneault-Fourrey C."/>
            <person name="LaButti K."/>
            <person name="Lindquist E.A."/>
            <person name="Lipzen A."/>
            <person name="Lundell T."/>
            <person name="Morin E."/>
            <person name="Murat C."/>
            <person name="Riley R."/>
            <person name="Ohm R."/>
            <person name="Sun H."/>
            <person name="Tunlid A."/>
            <person name="Henrissat B."/>
            <person name="Grigoriev I.V."/>
            <person name="Hibbett D.S."/>
            <person name="Martin F."/>
        </authorList>
    </citation>
    <scope>NUCLEOTIDE SEQUENCE [LARGE SCALE GENOMIC DNA]</scope>
    <source>
        <strain evidence="2">MAFF 305830</strain>
    </source>
</reference>
<keyword evidence="2" id="KW-1185">Reference proteome</keyword>
<dbReference type="AlphaFoldDB" id="A0A0C3AWE3"/>
<name>A0A0C3AWE3_SERVB</name>
<sequence>MTFSWLFPFSTSFSNHNFGFFVCQISCHHIYCALHLQRRAVMYPRWAATPSDQVQTYFVPDVPLFKIGNPLAWPQRSHLWLSRTFHDPSPNFKTSFFATLSTSLERTTFRSASSIILGQLKSPCIPSFLCLPP</sequence>
<protein>
    <submittedName>
        <fullName evidence="1">Uncharacterized protein</fullName>
    </submittedName>
</protein>